<evidence type="ECO:0000256" key="5">
    <source>
        <dbReference type="SAM" id="Phobius"/>
    </source>
</evidence>
<evidence type="ECO:0000256" key="2">
    <source>
        <dbReference type="ARBA" id="ARBA00022692"/>
    </source>
</evidence>
<feature type="transmembrane region" description="Helical" evidence="5">
    <location>
        <begin position="30"/>
        <end position="49"/>
    </location>
</feature>
<evidence type="ECO:0000313" key="8">
    <source>
        <dbReference type="Proteomes" id="UP000016887"/>
    </source>
</evidence>
<dbReference type="GO" id="GO:0016020">
    <property type="term" value="C:membrane"/>
    <property type="evidence" value="ECO:0007669"/>
    <property type="project" value="UniProtKB-SubCell"/>
</dbReference>
<sequence length="375" mass="39182">MSRGRRSGFALGLASGALMTLYSLRRTPSVLLWYIGFPLLLLVIAKYIFLGGGGGPAIGVYPRDSRVYDILESMGLSPEAAESPEELVERLRSGFIAVAILEEEGGVRVLYSSDEYAPLARGLAQAVAASILGGEVGLEGEDLRTLENLLLRAAGVEVERISGDSGPERALAEYSVNLVGVESLYIALYGGMVMLIAMRRERMLDLVASSPGGSRSLLGFMTGMNLTSSIVTTLAILAGSILLGADYSGVNPLGVVAGAVLILAGLETIFLASIPISLLVKTEETAAALAGIAGFLLIFSTGLAIPREMLPGLLADVSLYFPLTLAVELGKQAIFGSATPAEALAGAWPLYITLALAGIVGVLSYRRVMALAVEE</sequence>
<dbReference type="PANTHER" id="PTHR43027">
    <property type="entry name" value="DOXORUBICIN RESISTANCE ABC TRANSPORTER PERMEASE PROTEIN DRRC-RELATED"/>
    <property type="match status" value="1"/>
</dbReference>
<evidence type="ECO:0000256" key="1">
    <source>
        <dbReference type="ARBA" id="ARBA00004141"/>
    </source>
</evidence>
<dbReference type="InterPro" id="IPR013525">
    <property type="entry name" value="ABC2_TM"/>
</dbReference>
<evidence type="ECO:0000256" key="4">
    <source>
        <dbReference type="ARBA" id="ARBA00023136"/>
    </source>
</evidence>
<evidence type="ECO:0000256" key="3">
    <source>
        <dbReference type="ARBA" id="ARBA00022989"/>
    </source>
</evidence>
<dbReference type="eggNOG" id="arCOG01463">
    <property type="taxonomic scope" value="Archaea"/>
</dbReference>
<dbReference type="GeneID" id="17110322"/>
<dbReference type="RefSeq" id="WP_022541715.1">
    <property type="nucleotide sequence ID" value="NC_022521.1"/>
</dbReference>
<dbReference type="PATRIC" id="fig|1198449.6.peg.982"/>
<name>U3TA84_9CREN</name>
<dbReference type="KEGG" id="acj:ACAM_0973"/>
<gene>
    <name evidence="7" type="ORF">ACAM_0973</name>
</gene>
<keyword evidence="3 5" id="KW-1133">Transmembrane helix</keyword>
<feature type="transmembrane region" description="Helical" evidence="5">
    <location>
        <begin position="255"/>
        <end position="280"/>
    </location>
</feature>
<dbReference type="AlphaFoldDB" id="U3TA84"/>
<feature type="transmembrane region" description="Helical" evidence="5">
    <location>
        <begin position="286"/>
        <end position="305"/>
    </location>
</feature>
<dbReference type="Pfam" id="PF12698">
    <property type="entry name" value="ABC2_membrane_3"/>
    <property type="match status" value="1"/>
</dbReference>
<comment type="subcellular location">
    <subcellularLocation>
        <location evidence="1">Membrane</location>
        <topology evidence="1">Multi-pass membrane protein</topology>
    </subcellularLocation>
</comment>
<organism evidence="7 8">
    <name type="scientific">Aeropyrum camini SY1 = JCM 12091</name>
    <dbReference type="NCBI Taxonomy" id="1198449"/>
    <lineage>
        <taxon>Archaea</taxon>
        <taxon>Thermoproteota</taxon>
        <taxon>Thermoprotei</taxon>
        <taxon>Desulfurococcales</taxon>
        <taxon>Desulfurococcaceae</taxon>
        <taxon>Aeropyrum</taxon>
    </lineage>
</organism>
<reference evidence="7 8" key="1">
    <citation type="journal article" date="2013" name="Appl. Environ. Microbiol.">
        <title>Variation of the Virus-Related Elements within Syntenic Genomes of the Hyperthermophilic Archaeon Aeropyrum.</title>
        <authorList>
            <person name="Daifuku T."/>
            <person name="Yoshida T."/>
            <person name="Kitamura T."/>
            <person name="Kawaichi S."/>
            <person name="Inoue T."/>
            <person name="Nomura K."/>
            <person name="Yoshida Y."/>
            <person name="Kuno S."/>
            <person name="Sako Y."/>
        </authorList>
    </citation>
    <scope>NUCLEOTIDE SEQUENCE [LARGE SCALE GENOMIC DNA]</scope>
    <source>
        <strain evidence="7 8">SY1</strain>
    </source>
</reference>
<evidence type="ECO:0000259" key="6">
    <source>
        <dbReference type="Pfam" id="PF12698"/>
    </source>
</evidence>
<dbReference type="Proteomes" id="UP000016887">
    <property type="component" value="Chromosome"/>
</dbReference>
<accession>U3TA84</accession>
<feature type="transmembrane region" description="Helical" evidence="5">
    <location>
        <begin position="347"/>
        <end position="365"/>
    </location>
</feature>
<feature type="transmembrane region" description="Helical" evidence="5">
    <location>
        <begin position="176"/>
        <end position="197"/>
    </location>
</feature>
<dbReference type="PANTHER" id="PTHR43027:SF2">
    <property type="entry name" value="TRANSPORT PERMEASE PROTEIN"/>
    <property type="match status" value="1"/>
</dbReference>
<evidence type="ECO:0000313" key="7">
    <source>
        <dbReference type="EMBL" id="BAN90442.1"/>
    </source>
</evidence>
<keyword evidence="2 5" id="KW-0812">Transmembrane</keyword>
<feature type="transmembrane region" description="Helical" evidence="5">
    <location>
        <begin position="217"/>
        <end position="243"/>
    </location>
</feature>
<proteinExistence type="predicted"/>
<dbReference type="STRING" id="1198449.ACAM_0973"/>
<feature type="domain" description="ABC-2 type transporter transmembrane" evidence="6">
    <location>
        <begin position="29"/>
        <end position="362"/>
    </location>
</feature>
<dbReference type="EMBL" id="AP012489">
    <property type="protein sequence ID" value="BAN90442.1"/>
    <property type="molecule type" value="Genomic_DNA"/>
</dbReference>
<dbReference type="OrthoDB" id="378324at2157"/>
<keyword evidence="8" id="KW-1185">Reference proteome</keyword>
<dbReference type="GO" id="GO:0140359">
    <property type="term" value="F:ABC-type transporter activity"/>
    <property type="evidence" value="ECO:0007669"/>
    <property type="project" value="InterPro"/>
</dbReference>
<protein>
    <submittedName>
        <fullName evidence="7">ABC transporter permease</fullName>
    </submittedName>
</protein>
<keyword evidence="4 5" id="KW-0472">Membrane</keyword>
<dbReference type="InterPro" id="IPR052902">
    <property type="entry name" value="ABC-2_transporter"/>
</dbReference>